<organism evidence="2 3">
    <name type="scientific">Ensete ventricosum</name>
    <name type="common">Abyssinian banana</name>
    <name type="synonym">Musa ensete</name>
    <dbReference type="NCBI Taxonomy" id="4639"/>
    <lineage>
        <taxon>Eukaryota</taxon>
        <taxon>Viridiplantae</taxon>
        <taxon>Streptophyta</taxon>
        <taxon>Embryophyta</taxon>
        <taxon>Tracheophyta</taxon>
        <taxon>Spermatophyta</taxon>
        <taxon>Magnoliopsida</taxon>
        <taxon>Liliopsida</taxon>
        <taxon>Zingiberales</taxon>
        <taxon>Musaceae</taxon>
        <taxon>Ensete</taxon>
    </lineage>
</organism>
<accession>A0A427API9</accession>
<reference evidence="2 3" key="1">
    <citation type="journal article" date="2014" name="Agronomy (Basel)">
        <title>A Draft Genome Sequence for Ensete ventricosum, the Drought-Tolerant Tree Against Hunger.</title>
        <authorList>
            <person name="Harrison J."/>
            <person name="Moore K.A."/>
            <person name="Paszkiewicz K."/>
            <person name="Jones T."/>
            <person name="Grant M."/>
            <person name="Ambacheew D."/>
            <person name="Muzemil S."/>
            <person name="Studholme D.J."/>
        </authorList>
    </citation>
    <scope>NUCLEOTIDE SEQUENCE [LARGE SCALE GENOMIC DNA]</scope>
</reference>
<evidence type="ECO:0000313" key="3">
    <source>
        <dbReference type="Proteomes" id="UP000287651"/>
    </source>
</evidence>
<dbReference type="EMBL" id="AMZH03001752">
    <property type="protein sequence ID" value="RRT78138.1"/>
    <property type="molecule type" value="Genomic_DNA"/>
</dbReference>
<feature type="compositionally biased region" description="Basic and acidic residues" evidence="1">
    <location>
        <begin position="25"/>
        <end position="38"/>
    </location>
</feature>
<protein>
    <submittedName>
        <fullName evidence="2">Uncharacterized protein</fullName>
    </submittedName>
</protein>
<feature type="region of interest" description="Disordered" evidence="1">
    <location>
        <begin position="25"/>
        <end position="85"/>
    </location>
</feature>
<sequence>MNRSVTIEIDHDHPLPGGISLAAAREEEASKEKGEHVQRRGRRIGKTSRYEADSSSNDQNFDPDPMPPSLDNPEPGGNDEATTKAAEEAVSFIALSATSSSLCSSLKAKDFCDLHRILH</sequence>
<proteinExistence type="predicted"/>
<comment type="caution">
    <text evidence="2">The sequence shown here is derived from an EMBL/GenBank/DDBJ whole genome shotgun (WGS) entry which is preliminary data.</text>
</comment>
<evidence type="ECO:0000256" key="1">
    <source>
        <dbReference type="SAM" id="MobiDB-lite"/>
    </source>
</evidence>
<dbReference type="Proteomes" id="UP000287651">
    <property type="component" value="Unassembled WGS sequence"/>
</dbReference>
<name>A0A427API9_ENSVE</name>
<evidence type="ECO:0000313" key="2">
    <source>
        <dbReference type="EMBL" id="RRT78138.1"/>
    </source>
</evidence>
<gene>
    <name evidence="2" type="ORF">B296_00006520</name>
</gene>
<dbReference type="AlphaFoldDB" id="A0A427API9"/>